<dbReference type="RefSeq" id="WP_084424789.1">
    <property type="nucleotide sequence ID" value="NZ_FWXV01000001.1"/>
</dbReference>
<dbReference type="EMBL" id="FWXV01000001">
    <property type="protein sequence ID" value="SMC61637.1"/>
    <property type="molecule type" value="Genomic_DNA"/>
</dbReference>
<proteinExistence type="predicted"/>
<keyword evidence="2" id="KW-1185">Reference proteome</keyword>
<reference evidence="1 2" key="1">
    <citation type="submission" date="2017-04" db="EMBL/GenBank/DDBJ databases">
        <authorList>
            <person name="Afonso C.L."/>
            <person name="Miller P.J."/>
            <person name="Scott M.A."/>
            <person name="Spackman E."/>
            <person name="Goraichik I."/>
            <person name="Dimitrov K.M."/>
            <person name="Suarez D.L."/>
            <person name="Swayne D.E."/>
        </authorList>
    </citation>
    <scope>NUCLEOTIDE SEQUENCE [LARGE SCALE GENOMIC DNA]</scope>
    <source>
        <strain evidence="1 2">DSM 43828</strain>
    </source>
</reference>
<protein>
    <submittedName>
        <fullName evidence="1">Uncharacterized protein</fullName>
    </submittedName>
</protein>
<dbReference type="OrthoDB" id="3211607at2"/>
<accession>A0A1W2ALQ6</accession>
<organism evidence="1 2">
    <name type="scientific">Kibdelosporangium aridum</name>
    <dbReference type="NCBI Taxonomy" id="2030"/>
    <lineage>
        <taxon>Bacteria</taxon>
        <taxon>Bacillati</taxon>
        <taxon>Actinomycetota</taxon>
        <taxon>Actinomycetes</taxon>
        <taxon>Pseudonocardiales</taxon>
        <taxon>Pseudonocardiaceae</taxon>
        <taxon>Kibdelosporangium</taxon>
    </lineage>
</organism>
<name>A0A1W2ALQ6_KIBAR</name>
<sequence>MNPTASTGTTNHIPSHRKLVTDDAVARSAEINAIIVPTARTVGYLRTAMALARAQGCILVALCSKRASAEAAFNLAKDMGTQILAVDVPRLSKRLLPTFHSSTILRHTKFDRRTDTSTKRNLGLLLALVAGWERILFLDDDISVPRVEDLNEAAGLLDGYAGVGLSIGGFWDNSVVCHAYRDSGGEQDTFIGGGALAIGNRSYTSFFPNIYNEDWFFLLDDKGLRPSAMTGQVIQKPYDPYRDGERARSEEFGDTLAEGLFSLLTTGKDLTDATDAYWRVFLDKRRSFIAEVLEMAETAPLTEAERSRMIIALKAAGGRSMLIKPDFCVRYLEAWRADRRIWQRHVAQTEHRYQRGGLEKLLADIGLMHCYRGAI</sequence>
<evidence type="ECO:0000313" key="2">
    <source>
        <dbReference type="Proteomes" id="UP000192674"/>
    </source>
</evidence>
<dbReference type="Proteomes" id="UP000192674">
    <property type="component" value="Unassembled WGS sequence"/>
</dbReference>
<dbReference type="AlphaFoldDB" id="A0A1W2ALQ6"/>
<gene>
    <name evidence="1" type="ORF">SAMN05661093_00938</name>
</gene>
<evidence type="ECO:0000313" key="1">
    <source>
        <dbReference type="EMBL" id="SMC61637.1"/>
    </source>
</evidence>